<reference evidence="1" key="2">
    <citation type="submission" date="2021-12" db="EMBL/GenBank/DDBJ databases">
        <title>Resequencing data analysis of finger millet.</title>
        <authorList>
            <person name="Hatakeyama M."/>
            <person name="Aluri S."/>
            <person name="Balachadran M.T."/>
            <person name="Sivarajan S.R."/>
            <person name="Poveda L."/>
            <person name="Shimizu-Inatsugi R."/>
            <person name="Schlapbach R."/>
            <person name="Sreeman S.M."/>
            <person name="Shimizu K.K."/>
        </authorList>
    </citation>
    <scope>NUCLEOTIDE SEQUENCE</scope>
</reference>
<organism evidence="1 2">
    <name type="scientific">Eleusine coracana subsp. coracana</name>
    <dbReference type="NCBI Taxonomy" id="191504"/>
    <lineage>
        <taxon>Eukaryota</taxon>
        <taxon>Viridiplantae</taxon>
        <taxon>Streptophyta</taxon>
        <taxon>Embryophyta</taxon>
        <taxon>Tracheophyta</taxon>
        <taxon>Spermatophyta</taxon>
        <taxon>Magnoliopsida</taxon>
        <taxon>Liliopsida</taxon>
        <taxon>Poales</taxon>
        <taxon>Poaceae</taxon>
        <taxon>PACMAD clade</taxon>
        <taxon>Chloridoideae</taxon>
        <taxon>Cynodonteae</taxon>
        <taxon>Eleusininae</taxon>
        <taxon>Eleusine</taxon>
    </lineage>
</organism>
<keyword evidence="2" id="KW-1185">Reference proteome</keyword>
<evidence type="ECO:0000313" key="2">
    <source>
        <dbReference type="Proteomes" id="UP001054889"/>
    </source>
</evidence>
<evidence type="ECO:0000313" key="1">
    <source>
        <dbReference type="EMBL" id="GJN07850.1"/>
    </source>
</evidence>
<dbReference type="EMBL" id="BQKI01000015">
    <property type="protein sequence ID" value="GJN07850.1"/>
    <property type="molecule type" value="Genomic_DNA"/>
</dbReference>
<gene>
    <name evidence="1" type="primary">ga25718</name>
    <name evidence="1" type="ORF">PR202_ga25718</name>
</gene>
<sequence>MSLKAPSAAAEGFLSGCTRRHSLRCCFLMTSLVMRTPPRERDRPSTAYQSTGFRAAAACTS</sequence>
<proteinExistence type="predicted"/>
<dbReference type="Proteomes" id="UP001054889">
    <property type="component" value="Unassembled WGS sequence"/>
</dbReference>
<protein>
    <submittedName>
        <fullName evidence="1">Uncharacterized protein</fullName>
    </submittedName>
</protein>
<reference evidence="1" key="1">
    <citation type="journal article" date="2018" name="DNA Res.">
        <title>Multiple hybrid de novo genome assembly of finger millet, an orphan allotetraploid crop.</title>
        <authorList>
            <person name="Hatakeyama M."/>
            <person name="Aluri S."/>
            <person name="Balachadran M.T."/>
            <person name="Sivarajan S.R."/>
            <person name="Patrignani A."/>
            <person name="Gruter S."/>
            <person name="Poveda L."/>
            <person name="Shimizu-Inatsugi R."/>
            <person name="Baeten J."/>
            <person name="Francoijs K.J."/>
            <person name="Nataraja K.N."/>
            <person name="Reddy Y.A.N."/>
            <person name="Phadnis S."/>
            <person name="Ravikumar R.L."/>
            <person name="Schlapbach R."/>
            <person name="Sreeman S.M."/>
            <person name="Shimizu K.K."/>
        </authorList>
    </citation>
    <scope>NUCLEOTIDE SEQUENCE</scope>
</reference>
<comment type="caution">
    <text evidence="1">The sequence shown here is derived from an EMBL/GenBank/DDBJ whole genome shotgun (WGS) entry which is preliminary data.</text>
</comment>
<name>A0AAV5DBS1_ELECO</name>
<accession>A0AAV5DBS1</accession>
<dbReference type="AlphaFoldDB" id="A0AAV5DBS1"/>